<evidence type="ECO:0000313" key="3">
    <source>
        <dbReference type="Proteomes" id="UP000266327"/>
    </source>
</evidence>
<accession>A0A3A3G0S0</accession>
<evidence type="ECO:0000259" key="1">
    <source>
        <dbReference type="Pfam" id="PF00535"/>
    </source>
</evidence>
<keyword evidence="3" id="KW-1185">Reference proteome</keyword>
<protein>
    <submittedName>
        <fullName evidence="2">Glycosyltransferase family 2 protein</fullName>
    </submittedName>
</protein>
<comment type="caution">
    <text evidence="2">The sequence shown here is derived from an EMBL/GenBank/DDBJ whole genome shotgun (WGS) entry which is preliminary data.</text>
</comment>
<dbReference type="GO" id="GO:0016758">
    <property type="term" value="F:hexosyltransferase activity"/>
    <property type="evidence" value="ECO:0007669"/>
    <property type="project" value="UniProtKB-ARBA"/>
</dbReference>
<dbReference type="EMBL" id="QYUQ01000002">
    <property type="protein sequence ID" value="RJG02047.1"/>
    <property type="molecule type" value="Genomic_DNA"/>
</dbReference>
<dbReference type="OrthoDB" id="9816564at2"/>
<dbReference type="Pfam" id="PF00535">
    <property type="entry name" value="Glycos_transf_2"/>
    <property type="match status" value="1"/>
</dbReference>
<organism evidence="2 3">
    <name type="scientific">Noviherbaspirillum sedimenti</name>
    <dbReference type="NCBI Taxonomy" id="2320865"/>
    <lineage>
        <taxon>Bacteria</taxon>
        <taxon>Pseudomonadati</taxon>
        <taxon>Pseudomonadota</taxon>
        <taxon>Betaproteobacteria</taxon>
        <taxon>Burkholderiales</taxon>
        <taxon>Oxalobacteraceae</taxon>
        <taxon>Noviherbaspirillum</taxon>
    </lineage>
</organism>
<feature type="domain" description="Glycosyltransferase 2-like" evidence="1">
    <location>
        <begin position="11"/>
        <end position="140"/>
    </location>
</feature>
<dbReference type="PANTHER" id="PTHR22916:SF64">
    <property type="entry name" value="TRANSFERASE, PUTATIVE-RELATED"/>
    <property type="match status" value="1"/>
</dbReference>
<evidence type="ECO:0000313" key="2">
    <source>
        <dbReference type="EMBL" id="RJG02047.1"/>
    </source>
</evidence>
<proteinExistence type="predicted"/>
<dbReference type="InterPro" id="IPR001173">
    <property type="entry name" value="Glyco_trans_2-like"/>
</dbReference>
<dbReference type="InterPro" id="IPR029044">
    <property type="entry name" value="Nucleotide-diphossugar_trans"/>
</dbReference>
<dbReference type="RefSeq" id="WP_119785509.1">
    <property type="nucleotide sequence ID" value="NZ_QYUQ01000002.1"/>
</dbReference>
<keyword evidence="2" id="KW-0808">Transferase</keyword>
<name>A0A3A3G0S0_9BURK</name>
<gene>
    <name evidence="2" type="ORF">D3878_11050</name>
</gene>
<dbReference type="Proteomes" id="UP000266327">
    <property type="component" value="Unassembled WGS sequence"/>
</dbReference>
<reference evidence="3" key="1">
    <citation type="submission" date="2018-09" db="EMBL/GenBank/DDBJ databases">
        <authorList>
            <person name="Zhu H."/>
        </authorList>
    </citation>
    <scope>NUCLEOTIDE SEQUENCE [LARGE SCALE GENOMIC DNA]</scope>
    <source>
        <strain evidence="3">K1S02-23</strain>
    </source>
</reference>
<dbReference type="CDD" id="cd00761">
    <property type="entry name" value="Glyco_tranf_GTA_type"/>
    <property type="match status" value="1"/>
</dbReference>
<sequence length="350" mass="40098">MNIKKQRPKFSICIPAYNRARHLTALLDSIFAQSNQSFEIVICEDQSPERTQIAMIVNKYIEKYPGRLLYYENEQNLGYDGNIRNLVSKANGEYCFFMGNDDIMCKGALHNVQTVLETYPNVGLVLKSYAWFDGDPDHVNQTVRYFSDEHFMNAGMEAISVCYRRAGVISGYIVHRDLANQAATDEFDGTLYYQMHLTAYVLARMPAVSTPETLVLCRNGEPPDFGNSGSEKGIFTPGRYTPAARIRMITGVITILQHHHENGDIGNEVVEAVMKDYANYFYPYIKDQLELSIGEFWALYRSFAQLGFARYPMFHLYFLVGYILGERRFDNLTRLIRAQLGRSPHFGLKN</sequence>
<dbReference type="Gene3D" id="3.90.550.10">
    <property type="entry name" value="Spore Coat Polysaccharide Biosynthesis Protein SpsA, Chain A"/>
    <property type="match status" value="1"/>
</dbReference>
<dbReference type="SUPFAM" id="SSF53448">
    <property type="entry name" value="Nucleotide-diphospho-sugar transferases"/>
    <property type="match status" value="1"/>
</dbReference>
<dbReference type="AlphaFoldDB" id="A0A3A3G0S0"/>
<dbReference type="PANTHER" id="PTHR22916">
    <property type="entry name" value="GLYCOSYLTRANSFERASE"/>
    <property type="match status" value="1"/>
</dbReference>